<evidence type="ECO:0000256" key="13">
    <source>
        <dbReference type="ARBA" id="ARBA00049250"/>
    </source>
</evidence>
<reference evidence="14 15" key="1">
    <citation type="submission" date="2020-06" db="EMBL/GenBank/DDBJ databases">
        <title>The yeast mating-type switching endonuclease HO is a domesticated member of an unorthodox homing genetic element family.</title>
        <authorList>
            <person name="Coughlan A.Y."/>
            <person name="Lombardi L."/>
            <person name="Braun-Galleani S."/>
            <person name="Martos A.R."/>
            <person name="Galeote V."/>
            <person name="Bigey F."/>
            <person name="Dequin S."/>
            <person name="Byrne K.P."/>
            <person name="Wolfe K.H."/>
        </authorList>
    </citation>
    <scope>NUCLEOTIDE SEQUENCE [LARGE SCALE GENOMIC DNA]</scope>
    <source>
        <strain evidence="14 15">CBS2947</strain>
    </source>
</reference>
<accession>A0A7H9HTX2</accession>
<dbReference type="GO" id="GO:0008175">
    <property type="term" value="F:tRNA methyltransferase activity"/>
    <property type="evidence" value="ECO:0007669"/>
    <property type="project" value="TreeGrafter"/>
</dbReference>
<dbReference type="PANTHER" id="PTHR46529:SF1">
    <property type="entry name" value="TRNA WYBUTOSINE-SYNTHESIZING PROTEIN 4"/>
    <property type="match status" value="1"/>
</dbReference>
<dbReference type="SUPFAM" id="SSF53335">
    <property type="entry name" value="S-adenosyl-L-methionine-dependent methyltransferases"/>
    <property type="match status" value="1"/>
</dbReference>
<dbReference type="InterPro" id="IPR007213">
    <property type="entry name" value="Ppm1/Ppm2/Tcmp"/>
</dbReference>
<evidence type="ECO:0000313" key="14">
    <source>
        <dbReference type="EMBL" id="QLQ80683.1"/>
    </source>
</evidence>
<dbReference type="Pfam" id="PF13418">
    <property type="entry name" value="Beta-prop_TYW4"/>
    <property type="match status" value="1"/>
</dbReference>
<evidence type="ECO:0000256" key="10">
    <source>
        <dbReference type="ARBA" id="ARBA00022694"/>
    </source>
</evidence>
<evidence type="ECO:0000256" key="5">
    <source>
        <dbReference type="ARBA" id="ARBA00012779"/>
    </source>
</evidence>
<protein>
    <recommendedName>
        <fullName evidence="6">tRNA wybutosine-synthesizing protein 4</fullName>
        <ecNumber evidence="5">2.1.1.290</ecNumber>
        <ecNumber evidence="4">2.3.1.231</ecNumber>
    </recommendedName>
    <alternativeName>
        <fullName evidence="12">tRNA(Phe) (7-(3-amino-3-(methoxycarbonyl)propyl)wyosine(37)-N)-methoxycarbonyltransferase</fullName>
    </alternativeName>
    <alternativeName>
        <fullName evidence="11">tRNA(Phe) (7-(3-amino-3-carboxypropyl)wyosine(37)-O)-methyltransferase</fullName>
    </alternativeName>
</protein>
<dbReference type="UniPathway" id="UPA00375"/>
<dbReference type="SUPFAM" id="SSF50965">
    <property type="entry name" value="Galactose oxidase, central domain"/>
    <property type="match status" value="1"/>
</dbReference>
<organism evidence="14 15">
    <name type="scientific">Torulaspora globosa</name>
    <dbReference type="NCBI Taxonomy" id="48254"/>
    <lineage>
        <taxon>Eukaryota</taxon>
        <taxon>Fungi</taxon>
        <taxon>Dikarya</taxon>
        <taxon>Ascomycota</taxon>
        <taxon>Saccharomycotina</taxon>
        <taxon>Saccharomycetes</taxon>
        <taxon>Saccharomycetales</taxon>
        <taxon>Saccharomycetaceae</taxon>
        <taxon>Torulaspora</taxon>
    </lineage>
</organism>
<name>A0A7H9HTX2_9SACH</name>
<evidence type="ECO:0000256" key="1">
    <source>
        <dbReference type="ARBA" id="ARBA00001806"/>
    </source>
</evidence>
<keyword evidence="8" id="KW-0808">Transferase</keyword>
<keyword evidence="15" id="KW-1185">Reference proteome</keyword>
<dbReference type="InterPro" id="IPR015915">
    <property type="entry name" value="Kelch-typ_b-propeller"/>
</dbReference>
<keyword evidence="7" id="KW-0489">Methyltransferase</keyword>
<comment type="pathway">
    <text evidence="2">tRNA modification; wybutosine-tRNA(Phe) biosynthesis.</text>
</comment>
<gene>
    <name evidence="14" type="ORF">HG537_0E00360</name>
</gene>
<evidence type="ECO:0000256" key="7">
    <source>
        <dbReference type="ARBA" id="ARBA00022603"/>
    </source>
</evidence>
<dbReference type="EC" id="2.1.1.290" evidence="5"/>
<dbReference type="Pfam" id="PF04072">
    <property type="entry name" value="LCM"/>
    <property type="match status" value="1"/>
</dbReference>
<dbReference type="AlphaFoldDB" id="A0A7H9HTX2"/>
<evidence type="ECO:0000256" key="2">
    <source>
        <dbReference type="ARBA" id="ARBA00004797"/>
    </source>
</evidence>
<sequence>MKLLKRALVGRLMVCRRMSDDELTPRQVKQLEKQERRKKYADLAIQGTNNSSIASKRSVEALYLPKLSGTADDVKPLREYFKYFVKKTPKRSPCINRGYWLRLHAIRSRLDSIVEGTDDGIVVVNLGCGFDPLPFQILDRNNAASEKYRGRVRFVDVDYSDLISEKVRIIRETADLAEILGPSSLKQECVAYGTDSYMAVSCNLNYPKSFRDVLNTFGLNDRKIIKVFIAEVSLAYMSPDHADDIIAACGEMPNSHFLLLEQLTPAGPSEPFAKQMLKHFKKNNSPLLSVQKYFTTETQKDRFIRLGFPQINAGDMFKLWQSVNPEERLKVQSVELFDEMEEFHLFCHHYLICHATNQNSFVFEDFYRFGLSVPTPIINVRHDVQFEMLNHSISRKFGASAALVPHESDSIWYFGGSSPGRLNELLRIDAKTGAGIDVDCTNSPPARMCHTLTSLGDSKRLLLVGGRQAPHNGYEDSWFLDTSSLTWSEGPKLPEARYRHCAALVDDQIMICGGVTTGAPFLRYDMNTNTFHPCPAEGLNTDRPLISAAMDYNSDAKLGIILGGSPDELNVSDTLYVYTYRDNKILVQKAIKHPLLQRYGAKANFINDHEILIVGGTSPELLFGDNTSIIVVDLHTDKITSIAIHSDIWQDQPLFFVGCELIKTTDTEHIVIGGGATCYGFGSVYNNGFKIKLNDVSQG</sequence>
<dbReference type="GO" id="GO:0031591">
    <property type="term" value="P:wybutosine biosynthetic process"/>
    <property type="evidence" value="ECO:0007669"/>
    <property type="project" value="TreeGrafter"/>
</dbReference>
<evidence type="ECO:0000256" key="9">
    <source>
        <dbReference type="ARBA" id="ARBA00022691"/>
    </source>
</evidence>
<proteinExistence type="inferred from homology"/>
<evidence type="ECO:0000256" key="12">
    <source>
        <dbReference type="ARBA" id="ARBA00030847"/>
    </source>
</evidence>
<evidence type="ECO:0000256" key="8">
    <source>
        <dbReference type="ARBA" id="ARBA00022679"/>
    </source>
</evidence>
<evidence type="ECO:0000256" key="11">
    <source>
        <dbReference type="ARBA" id="ARBA00029750"/>
    </source>
</evidence>
<evidence type="ECO:0000313" key="15">
    <source>
        <dbReference type="Proteomes" id="UP000510647"/>
    </source>
</evidence>
<dbReference type="EMBL" id="CP059271">
    <property type="protein sequence ID" value="QLQ80683.1"/>
    <property type="molecule type" value="Genomic_DNA"/>
</dbReference>
<comment type="catalytic activity">
    <reaction evidence="1">
        <text>7-[(3S)-3-amino-3-carboxypropyl]wyosine(37) in tRNA(Phe) + S-adenosyl-L-methionine = 7-[(3S)-(3-amino-3-methoxycarbonyl)propyl]wyosine(37) in tRNA(Phe) + S-adenosyl-L-homocysteine</text>
        <dbReference type="Rhea" id="RHEA:36903"/>
        <dbReference type="Rhea" id="RHEA-COMP:10379"/>
        <dbReference type="Rhea" id="RHEA-COMP:11844"/>
        <dbReference type="ChEBI" id="CHEBI:57856"/>
        <dbReference type="ChEBI" id="CHEBI:59789"/>
        <dbReference type="ChEBI" id="CHEBI:73543"/>
        <dbReference type="ChEBI" id="CHEBI:74275"/>
        <dbReference type="EC" id="2.1.1.290"/>
    </reaction>
</comment>
<evidence type="ECO:0000256" key="6">
    <source>
        <dbReference type="ARBA" id="ARBA00018045"/>
    </source>
</evidence>
<evidence type="ECO:0000256" key="4">
    <source>
        <dbReference type="ARBA" id="ARBA00012155"/>
    </source>
</evidence>
<dbReference type="EC" id="2.3.1.231" evidence="4"/>
<keyword evidence="10" id="KW-0819">tRNA processing</keyword>
<dbReference type="InterPro" id="IPR011043">
    <property type="entry name" value="Gal_Oxase/kelch_b-propeller"/>
</dbReference>
<dbReference type="Proteomes" id="UP000510647">
    <property type="component" value="Chromosome 5"/>
</dbReference>
<evidence type="ECO:0000256" key="3">
    <source>
        <dbReference type="ARBA" id="ARBA00010703"/>
    </source>
</evidence>
<comment type="similarity">
    <text evidence="3">Belongs to the methyltransferase superfamily. LCMT family.</text>
</comment>
<dbReference type="Gene3D" id="2.120.10.80">
    <property type="entry name" value="Kelch-type beta propeller"/>
    <property type="match status" value="1"/>
</dbReference>
<dbReference type="OrthoDB" id="47172at2759"/>
<dbReference type="Gene3D" id="3.40.50.150">
    <property type="entry name" value="Vaccinia Virus protein VP39"/>
    <property type="match status" value="1"/>
</dbReference>
<dbReference type="GO" id="GO:0030488">
    <property type="term" value="P:tRNA methylation"/>
    <property type="evidence" value="ECO:0007669"/>
    <property type="project" value="TreeGrafter"/>
</dbReference>
<keyword evidence="9" id="KW-0949">S-adenosyl-L-methionine</keyword>
<dbReference type="InterPro" id="IPR029063">
    <property type="entry name" value="SAM-dependent_MTases_sf"/>
</dbReference>
<comment type="catalytic activity">
    <reaction evidence="13">
        <text>7-[(3S)-(3-amino-3-methoxycarbonyl)propyl]wyosine(37) in tRNA(Phe) + S-adenosyl-L-methionine + CO2 = wybutosine(37) in tRNA(Phe) + S-adenosyl-L-homocysteine + 2 H(+)</text>
        <dbReference type="Rhea" id="RHEA:37119"/>
        <dbReference type="Rhea" id="RHEA-COMP:11844"/>
        <dbReference type="Rhea" id="RHEA-COMP:11847"/>
        <dbReference type="ChEBI" id="CHEBI:15378"/>
        <dbReference type="ChEBI" id="CHEBI:16526"/>
        <dbReference type="ChEBI" id="CHEBI:57856"/>
        <dbReference type="ChEBI" id="CHEBI:59789"/>
        <dbReference type="ChEBI" id="CHEBI:73544"/>
        <dbReference type="ChEBI" id="CHEBI:74275"/>
        <dbReference type="EC" id="2.3.1.231"/>
    </reaction>
</comment>
<dbReference type="PANTHER" id="PTHR46529">
    <property type="entry name" value="TRNA WYBUTOSINE-SYNTHESIZING PROTEIN 4"/>
    <property type="match status" value="1"/>
</dbReference>